<comment type="similarity">
    <text evidence="2 10">Belongs to the binding-protein-dependent transport system permease family.</text>
</comment>
<dbReference type="PROSITE" id="PS50928">
    <property type="entry name" value="ABC_TM1"/>
    <property type="match status" value="1"/>
</dbReference>
<dbReference type="EMBL" id="JBHILM010000007">
    <property type="protein sequence ID" value="MFB5680864.1"/>
    <property type="molecule type" value="Genomic_DNA"/>
</dbReference>
<dbReference type="Pfam" id="PF00528">
    <property type="entry name" value="BPD_transp_1"/>
    <property type="match status" value="1"/>
</dbReference>
<comment type="caution">
    <text evidence="12">The sequence shown here is derived from an EMBL/GenBank/DDBJ whole genome shotgun (WGS) entry which is preliminary data.</text>
</comment>
<evidence type="ECO:0000256" key="1">
    <source>
        <dbReference type="ARBA" id="ARBA00004651"/>
    </source>
</evidence>
<feature type="transmembrane region" description="Helical" evidence="10">
    <location>
        <begin position="130"/>
        <end position="153"/>
    </location>
</feature>
<name>A0ABV5B5A0_9BACL</name>
<feature type="transmembrane region" description="Helical" evidence="10">
    <location>
        <begin position="9"/>
        <end position="27"/>
    </location>
</feature>
<dbReference type="Pfam" id="PF19300">
    <property type="entry name" value="BPD_transp_1_N"/>
    <property type="match status" value="1"/>
</dbReference>
<comment type="function">
    <text evidence="8">Part of the ABC transporter complex GsiABCD involved in glutathione import. Probably responsible for the translocation of the substrate across the membrane.</text>
</comment>
<keyword evidence="3 10" id="KW-0813">Transport</keyword>
<dbReference type="InterPro" id="IPR045621">
    <property type="entry name" value="BPD_transp_1_N"/>
</dbReference>
<accession>A0ABV5B5A0</accession>
<evidence type="ECO:0000256" key="5">
    <source>
        <dbReference type="ARBA" id="ARBA00022692"/>
    </source>
</evidence>
<keyword evidence="5 10" id="KW-0812">Transmembrane</keyword>
<dbReference type="Proteomes" id="UP001580407">
    <property type="component" value="Unassembled WGS sequence"/>
</dbReference>
<feature type="transmembrane region" description="Helical" evidence="10">
    <location>
        <begin position="173"/>
        <end position="192"/>
    </location>
</feature>
<dbReference type="SUPFAM" id="SSF161098">
    <property type="entry name" value="MetI-like"/>
    <property type="match status" value="1"/>
</dbReference>
<reference evidence="12 13" key="1">
    <citation type="submission" date="2024-09" db="EMBL/GenBank/DDBJ databases">
        <authorList>
            <person name="Ruan L."/>
        </authorList>
    </citation>
    <scope>NUCLEOTIDE SEQUENCE [LARGE SCALE GENOMIC DNA]</scope>
    <source>
        <strain evidence="12 13">D33</strain>
    </source>
</reference>
<dbReference type="InterPro" id="IPR035906">
    <property type="entry name" value="MetI-like_sf"/>
</dbReference>
<evidence type="ECO:0000313" key="12">
    <source>
        <dbReference type="EMBL" id="MFB5680864.1"/>
    </source>
</evidence>
<keyword evidence="4" id="KW-1003">Cell membrane</keyword>
<feature type="domain" description="ABC transmembrane type-1" evidence="11">
    <location>
        <begin position="95"/>
        <end position="292"/>
    </location>
</feature>
<evidence type="ECO:0000256" key="4">
    <source>
        <dbReference type="ARBA" id="ARBA00022475"/>
    </source>
</evidence>
<keyword evidence="7 10" id="KW-0472">Membrane</keyword>
<organism evidence="12 13">
    <name type="scientific">Paenibacillus terreus</name>
    <dbReference type="NCBI Taxonomy" id="1387834"/>
    <lineage>
        <taxon>Bacteria</taxon>
        <taxon>Bacillati</taxon>
        <taxon>Bacillota</taxon>
        <taxon>Bacilli</taxon>
        <taxon>Bacillales</taxon>
        <taxon>Paenibacillaceae</taxon>
        <taxon>Paenibacillus</taxon>
    </lineage>
</organism>
<evidence type="ECO:0000256" key="9">
    <source>
        <dbReference type="ARBA" id="ARBA00041107"/>
    </source>
</evidence>
<protein>
    <recommendedName>
        <fullName evidence="9">Glutathione transport system permease protein GsiC</fullName>
    </recommendedName>
</protein>
<evidence type="ECO:0000256" key="8">
    <source>
        <dbReference type="ARBA" id="ARBA00037215"/>
    </source>
</evidence>
<dbReference type="RefSeq" id="WP_375524660.1">
    <property type="nucleotide sequence ID" value="NZ_JBHILM010000007.1"/>
</dbReference>
<evidence type="ECO:0000256" key="10">
    <source>
        <dbReference type="RuleBase" id="RU363032"/>
    </source>
</evidence>
<sequence>MLQYIGKRILALIPTLFIVSLVSYYFIHLIPGDPARLVAGPDANITEVDSIREQLGLNDPIWMQYLNYMKNLLAGDLGTSVKSGQPVTEMFENRFRNSILLTFTSIIWAFFAGILIGTLSAVFKNKLPDYIGMVLAVSGISIPGFWLGLLLIQWLSVSLGWLPTGGADGWRSYIMPSIALGAGIMAMIARFTRSSLLNSLGSDYVRTGRAKGLGNAAVIVKHALRNSMIPVVTITGLQFGYLLGGSVVVETVFSFPGMGRLLIDSIAFRDYQVIQALLLLFAAEFILVNLIVDVLYSFLNPKIRTGTA</sequence>
<dbReference type="InterPro" id="IPR000515">
    <property type="entry name" value="MetI-like"/>
</dbReference>
<evidence type="ECO:0000313" key="13">
    <source>
        <dbReference type="Proteomes" id="UP001580407"/>
    </source>
</evidence>
<keyword evidence="6 10" id="KW-1133">Transmembrane helix</keyword>
<keyword evidence="13" id="KW-1185">Reference proteome</keyword>
<feature type="transmembrane region" description="Helical" evidence="10">
    <location>
        <begin position="231"/>
        <end position="253"/>
    </location>
</feature>
<proteinExistence type="inferred from homology"/>
<gene>
    <name evidence="12" type="ORF">ACE3NQ_08085</name>
</gene>
<dbReference type="CDD" id="cd06261">
    <property type="entry name" value="TM_PBP2"/>
    <property type="match status" value="1"/>
</dbReference>
<dbReference type="PANTHER" id="PTHR43163:SF5">
    <property type="entry name" value="GLUTATHIONE TRANSPORT SYSTEM PERMEASE PROTEIN GSIC"/>
    <property type="match status" value="1"/>
</dbReference>
<feature type="transmembrane region" description="Helical" evidence="10">
    <location>
        <begin position="273"/>
        <end position="299"/>
    </location>
</feature>
<evidence type="ECO:0000256" key="6">
    <source>
        <dbReference type="ARBA" id="ARBA00022989"/>
    </source>
</evidence>
<evidence type="ECO:0000256" key="7">
    <source>
        <dbReference type="ARBA" id="ARBA00023136"/>
    </source>
</evidence>
<evidence type="ECO:0000256" key="3">
    <source>
        <dbReference type="ARBA" id="ARBA00022448"/>
    </source>
</evidence>
<evidence type="ECO:0000259" key="11">
    <source>
        <dbReference type="PROSITE" id="PS50928"/>
    </source>
</evidence>
<feature type="transmembrane region" description="Helical" evidence="10">
    <location>
        <begin position="99"/>
        <end position="123"/>
    </location>
</feature>
<evidence type="ECO:0000256" key="2">
    <source>
        <dbReference type="ARBA" id="ARBA00009306"/>
    </source>
</evidence>
<dbReference type="Gene3D" id="1.10.3720.10">
    <property type="entry name" value="MetI-like"/>
    <property type="match status" value="1"/>
</dbReference>
<dbReference type="PANTHER" id="PTHR43163">
    <property type="entry name" value="DIPEPTIDE TRANSPORT SYSTEM PERMEASE PROTEIN DPPB-RELATED"/>
    <property type="match status" value="1"/>
</dbReference>
<comment type="subcellular location">
    <subcellularLocation>
        <location evidence="1 10">Cell membrane</location>
        <topology evidence="1 10">Multi-pass membrane protein</topology>
    </subcellularLocation>
</comment>